<protein>
    <submittedName>
        <fullName evidence="3">Helix-turn-helix domain-containing protein</fullName>
    </submittedName>
</protein>
<dbReference type="PANTHER" id="PTHR34293:SF1">
    <property type="entry name" value="HTH-TYPE TRANSCRIPTIONAL REGULATOR TRMBL2"/>
    <property type="match status" value="1"/>
</dbReference>
<evidence type="ECO:0000313" key="4">
    <source>
        <dbReference type="Proteomes" id="UP001597419"/>
    </source>
</evidence>
<feature type="region of interest" description="Disordered" evidence="1">
    <location>
        <begin position="156"/>
        <end position="186"/>
    </location>
</feature>
<dbReference type="InterPro" id="IPR016032">
    <property type="entry name" value="Sig_transdc_resp-reg_C-effctor"/>
</dbReference>
<gene>
    <name evidence="3" type="ORF">ACFSYJ_14355</name>
</gene>
<dbReference type="SMART" id="SM00421">
    <property type="entry name" value="HTH_LUXR"/>
    <property type="match status" value="1"/>
</dbReference>
<dbReference type="InterPro" id="IPR002831">
    <property type="entry name" value="Tscrpt_reg_TrmB_N"/>
</dbReference>
<dbReference type="Gene3D" id="1.10.10.10">
    <property type="entry name" value="Winged helix-like DNA-binding domain superfamily/Winged helix DNA-binding domain"/>
    <property type="match status" value="2"/>
</dbReference>
<dbReference type="Proteomes" id="UP001597419">
    <property type="component" value="Unassembled WGS sequence"/>
</dbReference>
<name>A0ABW5GE62_9PSEU</name>
<sequence length="310" mass="33910">MTLESLGVSGAEQRVYEVLLRHPEVTFTRLAELTGMTPSRLRPLVASLAGKGMLTRTTGRPALIVASPPDIAVEILAQRRRAEIEQARLSGASFGARLRLEQGPVRQVIRDRGAAAQRYRQLHQVARTDLLVVRRSPDAVLPLDAHRQLQREARARGVRSRTLYEQGEPARPVPHEPEAGEQARTLPAPPVRMVIADGRLGLVFAEPASGHQAVVVSSATVVSGLVALFDLLWERASPLWPENGRAGTGEEDRRLLVLLAAGLTDQAIGRKLGVAQRTVERRVRRLMDALGARTRFQAGLQAARRGLLEP</sequence>
<dbReference type="InterPro" id="IPR051797">
    <property type="entry name" value="TrmB-like"/>
</dbReference>
<evidence type="ECO:0000313" key="3">
    <source>
        <dbReference type="EMBL" id="MFD2459793.1"/>
    </source>
</evidence>
<comment type="caution">
    <text evidence="3">The sequence shown here is derived from an EMBL/GenBank/DDBJ whole genome shotgun (WGS) entry which is preliminary data.</text>
</comment>
<dbReference type="SUPFAM" id="SSF46894">
    <property type="entry name" value="C-terminal effector domain of the bipartite response regulators"/>
    <property type="match status" value="1"/>
</dbReference>
<proteinExistence type="predicted"/>
<dbReference type="EMBL" id="JBHUKU010000007">
    <property type="protein sequence ID" value="MFD2459793.1"/>
    <property type="molecule type" value="Genomic_DNA"/>
</dbReference>
<reference evidence="4" key="1">
    <citation type="journal article" date="2019" name="Int. J. Syst. Evol. Microbiol.">
        <title>The Global Catalogue of Microorganisms (GCM) 10K type strain sequencing project: providing services to taxonomists for standard genome sequencing and annotation.</title>
        <authorList>
            <consortium name="The Broad Institute Genomics Platform"/>
            <consortium name="The Broad Institute Genome Sequencing Center for Infectious Disease"/>
            <person name="Wu L."/>
            <person name="Ma J."/>
        </authorList>
    </citation>
    <scope>NUCLEOTIDE SEQUENCE [LARGE SCALE GENOMIC DNA]</scope>
    <source>
        <strain evidence="4">CGMCC 4.7643</strain>
    </source>
</reference>
<evidence type="ECO:0000256" key="1">
    <source>
        <dbReference type="SAM" id="MobiDB-lite"/>
    </source>
</evidence>
<dbReference type="InterPro" id="IPR036388">
    <property type="entry name" value="WH-like_DNA-bd_sf"/>
</dbReference>
<dbReference type="InterPro" id="IPR000792">
    <property type="entry name" value="Tscrpt_reg_LuxR_C"/>
</dbReference>
<accession>A0ABW5GE62</accession>
<feature type="domain" description="HTH luxR-type" evidence="2">
    <location>
        <begin position="248"/>
        <end position="306"/>
    </location>
</feature>
<dbReference type="SUPFAM" id="SSF46785">
    <property type="entry name" value="Winged helix' DNA-binding domain"/>
    <property type="match status" value="1"/>
</dbReference>
<dbReference type="InterPro" id="IPR036390">
    <property type="entry name" value="WH_DNA-bd_sf"/>
</dbReference>
<evidence type="ECO:0000259" key="2">
    <source>
        <dbReference type="PROSITE" id="PS50043"/>
    </source>
</evidence>
<dbReference type="Pfam" id="PF01978">
    <property type="entry name" value="TrmB"/>
    <property type="match status" value="1"/>
</dbReference>
<dbReference type="RefSeq" id="WP_345403110.1">
    <property type="nucleotide sequence ID" value="NZ_BAABHG010000014.1"/>
</dbReference>
<dbReference type="PROSITE" id="PS50043">
    <property type="entry name" value="HTH_LUXR_2"/>
    <property type="match status" value="1"/>
</dbReference>
<keyword evidence="4" id="KW-1185">Reference proteome</keyword>
<dbReference type="PANTHER" id="PTHR34293">
    <property type="entry name" value="HTH-TYPE TRANSCRIPTIONAL REGULATOR TRMBL2"/>
    <property type="match status" value="1"/>
</dbReference>
<organism evidence="3 4">
    <name type="scientific">Amycolatopsis samaneae</name>
    <dbReference type="NCBI Taxonomy" id="664691"/>
    <lineage>
        <taxon>Bacteria</taxon>
        <taxon>Bacillati</taxon>
        <taxon>Actinomycetota</taxon>
        <taxon>Actinomycetes</taxon>
        <taxon>Pseudonocardiales</taxon>
        <taxon>Pseudonocardiaceae</taxon>
        <taxon>Amycolatopsis</taxon>
    </lineage>
</organism>